<accession>T1BQR2</accession>
<evidence type="ECO:0000313" key="4">
    <source>
        <dbReference type="EMBL" id="EQD55564.1"/>
    </source>
</evidence>
<dbReference type="InterPro" id="IPR010095">
    <property type="entry name" value="Cas12f1-like_TNB"/>
</dbReference>
<feature type="non-terminal residue" evidence="4">
    <location>
        <position position="200"/>
    </location>
</feature>
<feature type="domain" description="Cas12f1-like TNB" evidence="3">
    <location>
        <begin position="30"/>
        <end position="86"/>
    </location>
</feature>
<dbReference type="Pfam" id="PF07282">
    <property type="entry name" value="Cas12f1-like_TNB"/>
    <property type="match status" value="1"/>
</dbReference>
<comment type="caution">
    <text evidence="4">The sequence shown here is derived from an EMBL/GenBank/DDBJ whole genome shotgun (WGS) entry which is preliminary data.</text>
</comment>
<gene>
    <name evidence="4" type="ORF">B2A_05653</name>
</gene>
<keyword evidence="1" id="KW-0238">DNA-binding</keyword>
<feature type="compositionally biased region" description="Basic and acidic residues" evidence="2">
    <location>
        <begin position="172"/>
        <end position="190"/>
    </location>
</feature>
<dbReference type="AlphaFoldDB" id="T1BQR2"/>
<feature type="non-terminal residue" evidence="4">
    <location>
        <position position="1"/>
    </location>
</feature>
<proteinExistence type="predicted"/>
<dbReference type="GO" id="GO:0003677">
    <property type="term" value="F:DNA binding"/>
    <property type="evidence" value="ECO:0007669"/>
    <property type="project" value="UniProtKB-KW"/>
</dbReference>
<evidence type="ECO:0000256" key="1">
    <source>
        <dbReference type="ARBA" id="ARBA00023125"/>
    </source>
</evidence>
<protein>
    <submittedName>
        <fullName evidence="4">Transposase IS605 OrfB</fullName>
    </submittedName>
</protein>
<feature type="region of interest" description="Disordered" evidence="2">
    <location>
        <begin position="162"/>
        <end position="200"/>
    </location>
</feature>
<evidence type="ECO:0000256" key="2">
    <source>
        <dbReference type="SAM" id="MobiDB-lite"/>
    </source>
</evidence>
<reference evidence="4" key="2">
    <citation type="journal article" date="2014" name="ISME J.">
        <title>Microbial stratification in low pH oxic and suboxic macroscopic growths along an acid mine drainage.</title>
        <authorList>
            <person name="Mendez-Garcia C."/>
            <person name="Mesa V."/>
            <person name="Sprenger R.R."/>
            <person name="Richter M."/>
            <person name="Diez M.S."/>
            <person name="Solano J."/>
            <person name="Bargiela R."/>
            <person name="Golyshina O.V."/>
            <person name="Manteca A."/>
            <person name="Ramos J.L."/>
            <person name="Gallego J.R."/>
            <person name="Llorente I."/>
            <person name="Martins Dos Santos V.A."/>
            <person name="Jensen O.N."/>
            <person name="Pelaez A.I."/>
            <person name="Sanchez J."/>
            <person name="Ferrer M."/>
        </authorList>
    </citation>
    <scope>NUCLEOTIDE SEQUENCE</scope>
</reference>
<reference evidence="4" key="1">
    <citation type="submission" date="2013-08" db="EMBL/GenBank/DDBJ databases">
        <authorList>
            <person name="Mendez C."/>
            <person name="Richter M."/>
            <person name="Ferrer M."/>
            <person name="Sanchez J."/>
        </authorList>
    </citation>
    <scope>NUCLEOTIDE SEQUENCE</scope>
</reference>
<dbReference type="EMBL" id="AUZZ01003935">
    <property type="protein sequence ID" value="EQD55564.1"/>
    <property type="molecule type" value="Genomic_DNA"/>
</dbReference>
<sequence length="200" mass="22374">GQVEEDLSGVLLVGTRREQRTHDGTCVCRSSDVKTANAAYTSQTCPEPTCGYVSSDNRHGDRFHCRNPHWECNWQGDADYVAAMNLMVRIDDPEIVRFTPYQEVKKILDERFLRRMESRTGARSVPEGIIGNGARGVCRRGCYRSRQDPKQTTVRCHGSGRQRCCRSPESSPHGEDWGDSAAGERKEKECIGMPMFSGAG</sequence>
<evidence type="ECO:0000259" key="3">
    <source>
        <dbReference type="Pfam" id="PF07282"/>
    </source>
</evidence>
<name>T1BQR2_9ZZZZ</name>
<organism evidence="4">
    <name type="scientific">mine drainage metagenome</name>
    <dbReference type="NCBI Taxonomy" id="410659"/>
    <lineage>
        <taxon>unclassified sequences</taxon>
        <taxon>metagenomes</taxon>
        <taxon>ecological metagenomes</taxon>
    </lineage>
</organism>